<evidence type="ECO:0000313" key="4">
    <source>
        <dbReference type="Proteomes" id="UP001485043"/>
    </source>
</evidence>
<sequence>MTLRARIGDVQPRRGLRDTPTGTARHPQLEIGGRAAHPHEKAVAGAASIEIGGRAERLHVQGVMLAHGLATKTFCDDLVKQLKVYIPIHTGAQGTVQIKAFEEGQTWLGMIGYIQKDQGLATFEMDTHNISEAELAAGRNVFAQLKTDYEQGMIILNKNNIVKTLYRSRSLGSGSSGKRSRQDSGGPSKKGRKGRGAADPSADKSLAAADIDEEGAGTRKARSNYSEAIKSSTLQAVAEYIRKHHQWPDGQQLGKIRLVVDPNREQFTGSSARQINRLI</sequence>
<organism evidence="3 4">
    <name type="scientific">Apatococcus fuscideae</name>
    <dbReference type="NCBI Taxonomy" id="2026836"/>
    <lineage>
        <taxon>Eukaryota</taxon>
        <taxon>Viridiplantae</taxon>
        <taxon>Chlorophyta</taxon>
        <taxon>core chlorophytes</taxon>
        <taxon>Trebouxiophyceae</taxon>
        <taxon>Chlorellales</taxon>
        <taxon>Chlorellaceae</taxon>
        <taxon>Apatococcus</taxon>
    </lineage>
</organism>
<keyword evidence="4" id="KW-1185">Reference proteome</keyword>
<dbReference type="InterPro" id="IPR054424">
    <property type="entry name" value="Replitron_HUH"/>
</dbReference>
<feature type="region of interest" description="Disordered" evidence="1">
    <location>
        <begin position="170"/>
        <end position="224"/>
    </location>
</feature>
<evidence type="ECO:0000256" key="1">
    <source>
        <dbReference type="SAM" id="MobiDB-lite"/>
    </source>
</evidence>
<feature type="region of interest" description="Disordered" evidence="1">
    <location>
        <begin position="1"/>
        <end position="26"/>
    </location>
</feature>
<protein>
    <recommendedName>
        <fullName evidence="2">Replitron HUH endonuclease domain-containing protein</fullName>
    </recommendedName>
</protein>
<comment type="caution">
    <text evidence="3">The sequence shown here is derived from an EMBL/GenBank/DDBJ whole genome shotgun (WGS) entry which is preliminary data.</text>
</comment>
<dbReference type="Pfam" id="PF21859">
    <property type="entry name" value="Replitron_HUH"/>
    <property type="match status" value="1"/>
</dbReference>
<evidence type="ECO:0000313" key="3">
    <source>
        <dbReference type="EMBL" id="KAK9862126.1"/>
    </source>
</evidence>
<evidence type="ECO:0000259" key="2">
    <source>
        <dbReference type="Pfam" id="PF21859"/>
    </source>
</evidence>
<gene>
    <name evidence="3" type="ORF">WJX84_010750</name>
</gene>
<dbReference type="EMBL" id="JALJOV010000652">
    <property type="protein sequence ID" value="KAK9862126.1"/>
    <property type="molecule type" value="Genomic_DNA"/>
</dbReference>
<proteinExistence type="predicted"/>
<dbReference type="Proteomes" id="UP001485043">
    <property type="component" value="Unassembled WGS sequence"/>
</dbReference>
<feature type="compositionally biased region" description="Low complexity" evidence="1">
    <location>
        <begin position="170"/>
        <end position="187"/>
    </location>
</feature>
<feature type="domain" description="Replitron HUH endonuclease" evidence="2">
    <location>
        <begin position="39"/>
        <end position="141"/>
    </location>
</feature>
<dbReference type="AlphaFoldDB" id="A0AAW1T055"/>
<name>A0AAW1T055_9CHLO</name>
<accession>A0AAW1T055</accession>
<reference evidence="3 4" key="1">
    <citation type="journal article" date="2024" name="Nat. Commun.">
        <title>Phylogenomics reveals the evolutionary origins of lichenization in chlorophyte algae.</title>
        <authorList>
            <person name="Puginier C."/>
            <person name="Libourel C."/>
            <person name="Otte J."/>
            <person name="Skaloud P."/>
            <person name="Haon M."/>
            <person name="Grisel S."/>
            <person name="Petersen M."/>
            <person name="Berrin J.G."/>
            <person name="Delaux P.M."/>
            <person name="Dal Grande F."/>
            <person name="Keller J."/>
        </authorList>
    </citation>
    <scope>NUCLEOTIDE SEQUENCE [LARGE SCALE GENOMIC DNA]</scope>
    <source>
        <strain evidence="3 4">SAG 2523</strain>
    </source>
</reference>